<sequence>MCLGYILYFFSGLGEANSSKGTVSITDAAGRTIQVPVQVNRVIGVGTSNRNIVYLNASDKLVGIEQVETNSTSGWGNQLPYIIAHPELMSLPVIGDARKNEVNYEKIIELKPDVIFAGNSQQADVIQNKTGIPTIVVYVGAVETSEQMDTYKKTLKIMGKVLGKEERAKKLVNYINSCESDLDNRTKNVSSNKTVYVGGQVYYGAHDITSTNPYYPPFVLLNASNVASVVNTAANTTSHAQIDREQLIKWNPDMIFIESGSLTSVMNDTSEHSEYNDLKAIQNGNVYEVISCCYDKDIMFVDAYYIGKILYPEQFKDVDPEAKANEIFEEFSGGSGGSVYSTMKVHYGEFKKLNF</sequence>
<comment type="caution">
    <text evidence="2">The sequence shown here is derived from an EMBL/GenBank/DDBJ whole genome shotgun (WGS) entry which is preliminary data.</text>
</comment>
<feature type="domain" description="Fe/B12 periplasmic-binding" evidence="1">
    <location>
        <begin position="41"/>
        <end position="322"/>
    </location>
</feature>
<proteinExistence type="predicted"/>
<keyword evidence="3" id="KW-1185">Reference proteome</keyword>
<name>A0A2A2H141_METBR</name>
<gene>
    <name evidence="2" type="ORF">ASJ80_07155</name>
</gene>
<evidence type="ECO:0000313" key="3">
    <source>
        <dbReference type="Proteomes" id="UP000217784"/>
    </source>
</evidence>
<dbReference type="Proteomes" id="UP000217784">
    <property type="component" value="Unassembled WGS sequence"/>
</dbReference>
<protein>
    <recommendedName>
        <fullName evidence="1">Fe/B12 periplasmic-binding domain-containing protein</fullName>
    </recommendedName>
</protein>
<dbReference type="Gene3D" id="3.40.50.1980">
    <property type="entry name" value="Nitrogenase molybdenum iron protein domain"/>
    <property type="match status" value="2"/>
</dbReference>
<evidence type="ECO:0000259" key="1">
    <source>
        <dbReference type="PROSITE" id="PS50983"/>
    </source>
</evidence>
<dbReference type="InterPro" id="IPR050902">
    <property type="entry name" value="ABC_Transporter_SBP"/>
</dbReference>
<organism evidence="2 3">
    <name type="scientific">Methanobacterium bryantii</name>
    <dbReference type="NCBI Taxonomy" id="2161"/>
    <lineage>
        <taxon>Archaea</taxon>
        <taxon>Methanobacteriati</taxon>
        <taxon>Methanobacteriota</taxon>
        <taxon>Methanomada group</taxon>
        <taxon>Methanobacteria</taxon>
        <taxon>Methanobacteriales</taxon>
        <taxon>Methanobacteriaceae</taxon>
        <taxon>Methanobacterium</taxon>
    </lineage>
</organism>
<dbReference type="Pfam" id="PF01497">
    <property type="entry name" value="Peripla_BP_2"/>
    <property type="match status" value="1"/>
</dbReference>
<dbReference type="PANTHER" id="PTHR30535">
    <property type="entry name" value="VITAMIN B12-BINDING PROTEIN"/>
    <property type="match status" value="1"/>
</dbReference>
<accession>A0A2A2H141</accession>
<dbReference type="InterPro" id="IPR002491">
    <property type="entry name" value="ABC_transptr_periplasmic_BD"/>
</dbReference>
<reference evidence="2 3" key="1">
    <citation type="journal article" date="2017" name="BMC Genomics">
        <title>Genomic analysis of methanogenic archaea reveals a shift towards energy conservation.</title>
        <authorList>
            <person name="Gilmore S.P."/>
            <person name="Henske J.K."/>
            <person name="Sexton J.A."/>
            <person name="Solomon K.V."/>
            <person name="Seppala S."/>
            <person name="Yoo J.I."/>
            <person name="Huyett L.M."/>
            <person name="Pressman A."/>
            <person name="Cogan J.Z."/>
            <person name="Kivenson V."/>
            <person name="Peng X."/>
            <person name="Tan Y."/>
            <person name="Valentine D.L."/>
            <person name="O'Malley M.A."/>
        </authorList>
    </citation>
    <scope>NUCLEOTIDE SEQUENCE [LARGE SCALE GENOMIC DNA]</scope>
    <source>
        <strain evidence="2 3">M.o.H.</strain>
    </source>
</reference>
<dbReference type="PANTHER" id="PTHR30535:SF34">
    <property type="entry name" value="MOLYBDATE-BINDING PROTEIN MOLA"/>
    <property type="match status" value="1"/>
</dbReference>
<dbReference type="PROSITE" id="PS50983">
    <property type="entry name" value="FE_B12_PBP"/>
    <property type="match status" value="1"/>
</dbReference>
<dbReference type="SUPFAM" id="SSF53807">
    <property type="entry name" value="Helical backbone' metal receptor"/>
    <property type="match status" value="1"/>
</dbReference>
<dbReference type="AlphaFoldDB" id="A0A2A2H141"/>
<dbReference type="CDD" id="cd01147">
    <property type="entry name" value="HemV-2"/>
    <property type="match status" value="1"/>
</dbReference>
<dbReference type="EMBL" id="LMVM01000040">
    <property type="protein sequence ID" value="PAV03044.1"/>
    <property type="molecule type" value="Genomic_DNA"/>
</dbReference>
<evidence type="ECO:0000313" key="2">
    <source>
        <dbReference type="EMBL" id="PAV03044.1"/>
    </source>
</evidence>